<proteinExistence type="predicted"/>
<protein>
    <submittedName>
        <fullName evidence="2">Transposase</fullName>
    </submittedName>
</protein>
<reference evidence="2" key="1">
    <citation type="submission" date="2014-04" db="EMBL/GenBank/DDBJ databases">
        <authorList>
            <person name="Harrison E."/>
        </authorList>
    </citation>
    <scope>NUCLEOTIDE SEQUENCE</scope>
    <source>
        <strain evidence="2">F052</strain>
    </source>
</reference>
<dbReference type="AlphaFoldDB" id="A0A0P0YPZ3"/>
<evidence type="ECO:0000313" key="2">
    <source>
        <dbReference type="EMBL" id="BAT23202.1"/>
    </source>
</evidence>
<dbReference type="GO" id="GO:0006313">
    <property type="term" value="P:DNA transposition"/>
    <property type="evidence" value="ECO:0007669"/>
    <property type="project" value="InterPro"/>
</dbReference>
<dbReference type="SUPFAM" id="SSF143422">
    <property type="entry name" value="Transposase IS200-like"/>
    <property type="match status" value="1"/>
</dbReference>
<dbReference type="GO" id="GO:0004803">
    <property type="term" value="F:transposase activity"/>
    <property type="evidence" value="ECO:0007669"/>
    <property type="project" value="InterPro"/>
</dbReference>
<dbReference type="InterPro" id="IPR036515">
    <property type="entry name" value="Transposase_17_sf"/>
</dbReference>
<feature type="domain" description="Transposase IS200-like" evidence="1">
    <location>
        <begin position="22"/>
        <end position="142"/>
    </location>
</feature>
<dbReference type="InterPro" id="IPR002686">
    <property type="entry name" value="Transposase_17"/>
</dbReference>
<dbReference type="SMART" id="SM01321">
    <property type="entry name" value="Y1_Tnp"/>
    <property type="match status" value="1"/>
</dbReference>
<dbReference type="Gene3D" id="3.30.70.1290">
    <property type="entry name" value="Transposase IS200-like"/>
    <property type="match status" value="1"/>
</dbReference>
<dbReference type="Pfam" id="PF01797">
    <property type="entry name" value="Y1_Tnp"/>
    <property type="match status" value="1"/>
</dbReference>
<organism evidence="2">
    <name type="scientific">Klebsiella sp. F052</name>
    <dbReference type="NCBI Taxonomy" id="1497793"/>
    <lineage>
        <taxon>Bacteria</taxon>
        <taxon>Pseudomonadati</taxon>
        <taxon>Pseudomonadota</taxon>
        <taxon>Gammaproteobacteria</taxon>
        <taxon>Enterobacterales</taxon>
        <taxon>Enterobacteriaceae</taxon>
        <taxon>Klebsiella/Raoultella group</taxon>
        <taxon>Klebsiella</taxon>
    </lineage>
</organism>
<dbReference type="GO" id="GO:0003677">
    <property type="term" value="F:DNA binding"/>
    <property type="evidence" value="ECO:0007669"/>
    <property type="project" value="InterPro"/>
</dbReference>
<sequence length="146" mass="16942">MTIIILWSMTKETDIRRGRHCVFLMHVHLVFVAKYRRQIFDLDAIEKLRSYFASVCADFDVELVEMDGECDHVHLLINYPPKLAISNLVNSLKGVSSRLLRRDRPDIALRYYYKGVLWTPSYFASSCGGAPISIIRQYIEQQQTPS</sequence>
<dbReference type="NCBIfam" id="NF033573">
    <property type="entry name" value="transpos_IS200"/>
    <property type="match status" value="1"/>
</dbReference>
<dbReference type="EMBL" id="AB924549">
    <property type="protein sequence ID" value="BAT23202.1"/>
    <property type="molecule type" value="Genomic_DNA"/>
</dbReference>
<name>A0A0P0YPZ3_9ENTR</name>
<evidence type="ECO:0000259" key="1">
    <source>
        <dbReference type="SMART" id="SM01321"/>
    </source>
</evidence>
<reference evidence="2" key="2">
    <citation type="journal article" date="2015" name="Sci. Rep.">
        <title>Genetic analysis of capsular polysaccharide synthesis gene clusters in 79 capsular types of Klebsiella spp.</title>
        <authorList>
            <person name="Pan Y.J."/>
            <person name="Lin T.L."/>
            <person name="Chen C.T."/>
            <person name="Chen Y.Y."/>
            <person name="Hsieh P.F."/>
            <person name="Hsu C.R."/>
            <person name="Wu M.C."/>
            <person name="Wang J.T."/>
        </authorList>
    </citation>
    <scope>NUCLEOTIDE SEQUENCE</scope>
    <source>
        <strain evidence="2">F052</strain>
    </source>
</reference>
<accession>A0A0P0YPZ3</accession>
<dbReference type="PANTHER" id="PTHR33360:SF2">
    <property type="entry name" value="TRANSPOSASE FOR INSERTION SEQUENCE ELEMENT IS200"/>
    <property type="match status" value="1"/>
</dbReference>
<dbReference type="PANTHER" id="PTHR33360">
    <property type="entry name" value="TRANSPOSASE FOR INSERTION SEQUENCE ELEMENT IS200"/>
    <property type="match status" value="1"/>
</dbReference>